<dbReference type="EMBL" id="CASHTH010002505">
    <property type="protein sequence ID" value="CAI8030891.1"/>
    <property type="molecule type" value="Genomic_DNA"/>
</dbReference>
<comment type="caution">
    <text evidence="5">The sequence shown here is derived from an EMBL/GenBank/DDBJ whole genome shotgun (WGS) entry which is preliminary data.</text>
</comment>
<dbReference type="EC" id="1.1.1.100" evidence="2"/>
<evidence type="ECO:0000256" key="3">
    <source>
        <dbReference type="ARBA" id="ARBA00048508"/>
    </source>
</evidence>
<comment type="similarity">
    <text evidence="1">Belongs to the short-chain dehydrogenases/reductases (SDR) family.</text>
</comment>
<dbReference type="SUPFAM" id="SSF55920">
    <property type="entry name" value="Creatinase/aminopeptidase"/>
    <property type="match status" value="1"/>
</dbReference>
<evidence type="ECO:0000313" key="5">
    <source>
        <dbReference type="EMBL" id="CAI8030891.1"/>
    </source>
</evidence>
<evidence type="ECO:0000259" key="4">
    <source>
        <dbReference type="Pfam" id="PF00557"/>
    </source>
</evidence>
<protein>
    <recommendedName>
        <fullName evidence="2">3-oxoacyl-[acyl-carrier-protein] reductase</fullName>
        <ecNumber evidence="2">1.1.1.100</ecNumber>
    </recommendedName>
</protein>
<name>A0AA35SLP3_GEOBA</name>
<dbReference type="Pfam" id="PF00106">
    <property type="entry name" value="adh_short"/>
    <property type="match status" value="1"/>
</dbReference>
<evidence type="ECO:0000256" key="1">
    <source>
        <dbReference type="ARBA" id="ARBA00006484"/>
    </source>
</evidence>
<dbReference type="PANTHER" id="PTHR42879">
    <property type="entry name" value="3-OXOACYL-(ACYL-CARRIER-PROTEIN) REDUCTASE"/>
    <property type="match status" value="1"/>
</dbReference>
<dbReference type="GO" id="GO:0004316">
    <property type="term" value="F:3-oxoacyl-[acyl-carrier-protein] reductase (NADPH) activity"/>
    <property type="evidence" value="ECO:0007669"/>
    <property type="project" value="UniProtKB-EC"/>
</dbReference>
<dbReference type="InterPro" id="IPR036291">
    <property type="entry name" value="NAD(P)-bd_dom_sf"/>
</dbReference>
<dbReference type="PANTHER" id="PTHR42879:SF6">
    <property type="entry name" value="NADPH-DEPENDENT REDUCTASE BACG"/>
    <property type="match status" value="1"/>
</dbReference>
<dbReference type="Pfam" id="PF00557">
    <property type="entry name" value="Peptidase_M24"/>
    <property type="match status" value="1"/>
</dbReference>
<gene>
    <name evidence="5" type="ORF">GBAR_LOCUS17526</name>
</gene>
<dbReference type="InterPro" id="IPR002347">
    <property type="entry name" value="SDR_fam"/>
</dbReference>
<feature type="domain" description="Peptidase M24" evidence="4">
    <location>
        <begin position="158"/>
        <end position="223"/>
    </location>
</feature>
<dbReference type="InterPro" id="IPR050259">
    <property type="entry name" value="SDR"/>
</dbReference>
<organism evidence="5 6">
    <name type="scientific">Geodia barretti</name>
    <name type="common">Barrett's horny sponge</name>
    <dbReference type="NCBI Taxonomy" id="519541"/>
    <lineage>
        <taxon>Eukaryota</taxon>
        <taxon>Metazoa</taxon>
        <taxon>Porifera</taxon>
        <taxon>Demospongiae</taxon>
        <taxon>Heteroscleromorpha</taxon>
        <taxon>Tetractinellida</taxon>
        <taxon>Astrophorina</taxon>
        <taxon>Geodiidae</taxon>
        <taxon>Geodia</taxon>
    </lineage>
</organism>
<dbReference type="InterPro" id="IPR036005">
    <property type="entry name" value="Creatinase/aminopeptidase-like"/>
</dbReference>
<dbReference type="PRINTS" id="PR00081">
    <property type="entry name" value="GDHRDH"/>
</dbReference>
<evidence type="ECO:0000313" key="6">
    <source>
        <dbReference type="Proteomes" id="UP001174909"/>
    </source>
</evidence>
<dbReference type="Gene3D" id="3.40.50.720">
    <property type="entry name" value="NAD(P)-binding Rossmann-like Domain"/>
    <property type="match status" value="1"/>
</dbReference>
<keyword evidence="6" id="KW-1185">Reference proteome</keyword>
<proteinExistence type="inferred from homology"/>
<dbReference type="AlphaFoldDB" id="A0AA35SLP3"/>
<reference evidence="5" key="1">
    <citation type="submission" date="2023-03" db="EMBL/GenBank/DDBJ databases">
        <authorList>
            <person name="Steffen K."/>
            <person name="Cardenas P."/>
        </authorList>
    </citation>
    <scope>NUCLEOTIDE SEQUENCE</scope>
</reference>
<evidence type="ECO:0000256" key="2">
    <source>
        <dbReference type="ARBA" id="ARBA00012948"/>
    </source>
</evidence>
<dbReference type="Proteomes" id="UP001174909">
    <property type="component" value="Unassembled WGS sequence"/>
</dbReference>
<accession>A0AA35SLP3</accession>
<sequence>MDLGLAERVAIVGGAGLEIGKHVAMALASEGARVSICARNEEGLRRTEMEVVRVGTQHNVLAMPADLSEPKDIRRVVRDTFNRFGQIDILVVRTGQPNRGSLADVDDSEVTEEIERHLLSAVRLSREVIPYMKQEHWGRIINLELASTKDVAEGNIRVRSRYPSIVLVNAHCSDSHYEPEPEGSSTFRPGDWVLIDLWAREATPDSVYADITWTPYVGERAPELQ</sequence>
<comment type="catalytic activity">
    <reaction evidence="3">
        <text>a (3R)-hydroxyacyl-[ACP] + NADP(+) = a 3-oxoacyl-[ACP] + NADPH + H(+)</text>
        <dbReference type="Rhea" id="RHEA:17397"/>
        <dbReference type="Rhea" id="RHEA-COMP:9916"/>
        <dbReference type="Rhea" id="RHEA-COMP:9945"/>
        <dbReference type="ChEBI" id="CHEBI:15378"/>
        <dbReference type="ChEBI" id="CHEBI:57783"/>
        <dbReference type="ChEBI" id="CHEBI:58349"/>
        <dbReference type="ChEBI" id="CHEBI:78776"/>
        <dbReference type="ChEBI" id="CHEBI:78827"/>
        <dbReference type="EC" id="1.1.1.100"/>
    </reaction>
</comment>
<dbReference type="SUPFAM" id="SSF51735">
    <property type="entry name" value="NAD(P)-binding Rossmann-fold domains"/>
    <property type="match status" value="1"/>
</dbReference>
<dbReference type="InterPro" id="IPR000994">
    <property type="entry name" value="Pept_M24"/>
</dbReference>